<organism evidence="1 2">
    <name type="scientific">Helicobacter valdiviensis</name>
    <dbReference type="NCBI Taxonomy" id="1458358"/>
    <lineage>
        <taxon>Bacteria</taxon>
        <taxon>Pseudomonadati</taxon>
        <taxon>Campylobacterota</taxon>
        <taxon>Epsilonproteobacteria</taxon>
        <taxon>Campylobacterales</taxon>
        <taxon>Helicobacteraceae</taxon>
        <taxon>Helicobacter</taxon>
    </lineage>
</organism>
<feature type="non-terminal residue" evidence="1">
    <location>
        <position position="486"/>
    </location>
</feature>
<reference evidence="1 2" key="1">
    <citation type="submission" date="2017-03" db="EMBL/GenBank/DDBJ databases">
        <title>Genomic and clinical evidence uncovers the enterohepatic species Helicobacter valdiviensis as a potential human intestinal pathogen.</title>
        <authorList>
            <person name="Fresia P."/>
            <person name="Jara R."/>
            <person name="Sierra R."/>
            <person name="Ferres I."/>
            <person name="Greif G."/>
            <person name="Iraola G."/>
            <person name="Collado L."/>
        </authorList>
    </citation>
    <scope>NUCLEOTIDE SEQUENCE [LARGE SCALE GENOMIC DNA]</scope>
    <source>
        <strain evidence="1 2">WBE14</strain>
    </source>
</reference>
<name>A0A2W6MT89_9HELI</name>
<evidence type="ECO:0000313" key="2">
    <source>
        <dbReference type="Proteomes" id="UP000249746"/>
    </source>
</evidence>
<dbReference type="AlphaFoldDB" id="A0A2W6MT89"/>
<keyword evidence="2" id="KW-1185">Reference proteome</keyword>
<comment type="caution">
    <text evidence="1">The sequence shown here is derived from an EMBL/GenBank/DDBJ whole genome shotgun (WGS) entry which is preliminary data.</text>
</comment>
<accession>A0A2W6MT89</accession>
<evidence type="ECO:0000313" key="1">
    <source>
        <dbReference type="EMBL" id="PZT47161.1"/>
    </source>
</evidence>
<protein>
    <submittedName>
        <fullName evidence="1">Uncharacterized protein</fullName>
    </submittedName>
</protein>
<sequence length="486" mass="53535">TGTNKDKNQSIYLVGDKIYIDADATNLSGNTIYATAFSKGYIQRQMNKFAKDNYQFGNYDKLITNQGYTDSNNTTTQGKDFKKAITIGNMGSAIENAKEWWYFAKSWNEAQYFDDIKTIDEFRLVGDIDFGADCYTGTCNKDKNYANYWIDFNGDGEKQENEYTNMMVGDNYPNSFGANFDGQGYTLKNINIEVSKELNYGFAGIFGSAFNGNEFKNINVDYMGGGIKIESDYIAAVGGFLGGTVQSHTTFNNITVSNIAFIEAIANGEEGAIAGIGGFLGGAFNNRVTANNITLNNIGNIKAESISNESSFLYMGGFASIVSFDSLFSNIIINGLGSIEAITTNKSPYIGGFLGTSAKGIYENIYIYFKPDSTIKVTSKNESKKYAGKFIADLFQSSSFSNIHLYHTNNQFGDLNNIDFIDENVTINGKINSHSPSQFQTDVENFFKEENDKPQIHYNKEGGYYTFLDETNNGNGGDNGSNGDNG</sequence>
<proteinExistence type="predicted"/>
<feature type="non-terminal residue" evidence="1">
    <location>
        <position position="1"/>
    </location>
</feature>
<gene>
    <name evidence="1" type="ORF">B6S12_10555</name>
</gene>
<dbReference type="Gene3D" id="2.160.20.110">
    <property type="match status" value="1"/>
</dbReference>
<dbReference type="Proteomes" id="UP000249746">
    <property type="component" value="Unassembled WGS sequence"/>
</dbReference>
<dbReference type="EMBL" id="NBIU01000085">
    <property type="protein sequence ID" value="PZT47161.1"/>
    <property type="molecule type" value="Genomic_DNA"/>
</dbReference>